<keyword evidence="2" id="KW-0378">Hydrolase</keyword>
<dbReference type="InterPro" id="IPR051781">
    <property type="entry name" value="Metallo-dep_Hydrolase"/>
</dbReference>
<dbReference type="InterPro" id="IPR006680">
    <property type="entry name" value="Amidohydro-rel"/>
</dbReference>
<reference evidence="3" key="1">
    <citation type="submission" date="2017-09" db="EMBL/GenBank/DDBJ databases">
        <title>Depth-based differentiation of microbial function through sediment-hosted aquifers and enrichment of novel symbionts in the deep terrestrial subsurface.</title>
        <authorList>
            <person name="Probst A.J."/>
            <person name="Ladd B."/>
            <person name="Jarett J.K."/>
            <person name="Geller-Mcgrath D.E."/>
            <person name="Sieber C.M.K."/>
            <person name="Emerson J.B."/>
            <person name="Anantharaman K."/>
            <person name="Thomas B.C."/>
            <person name="Malmstrom R."/>
            <person name="Stieglmeier M."/>
            <person name="Klingl A."/>
            <person name="Woyke T."/>
            <person name="Ryan C.M."/>
            <person name="Banfield J.F."/>
        </authorList>
    </citation>
    <scope>NUCLEOTIDE SEQUENCE [LARGE SCALE GENOMIC DNA]</scope>
</reference>
<dbReference type="GO" id="GO:0016810">
    <property type="term" value="F:hydrolase activity, acting on carbon-nitrogen (but not peptide) bonds"/>
    <property type="evidence" value="ECO:0007669"/>
    <property type="project" value="InterPro"/>
</dbReference>
<proteinExistence type="predicted"/>
<evidence type="ECO:0000259" key="1">
    <source>
        <dbReference type="Pfam" id="PF01979"/>
    </source>
</evidence>
<sequence length="413" mass="46161">MTGSKQIIIRATELFDGKGKRGLKYVIIEGDKVIDIINRKPRSIGFYYEGYVTPAFIDAHSHIGMCRHGEPSVEEEANDNSNQFLPLLNPLDSIYFDDHSFVEAVDFGVLYSCVVPGGGNLIGGKAMVIKNFARNRKDALVKDYGYKMALGYNPRSTTDWKGERPNSRMGLAALLAQKFDVLLRKKEKAELAKENKLRALIKEKEDKKITEQEFGEKTSSIERKHILSFSLEEAALLEILSGAKTVKCHVHKADDVLFLVELAKKYGLRVTAEHLGDVFEQEIFDELARNNIPIVYGPLDSLAYKVELKHASYKNAGLLMKSRALYGLMTDHPGVLVTFLREGLKFFLIQGMGEAEAISLITYKNAKILGIDDILGTIEPGKLASLIVWDKNPLHLAARPRLVLGEGKILRKP</sequence>
<accession>A0A2M7IG42</accession>
<dbReference type="Pfam" id="PF01979">
    <property type="entry name" value="Amidohydro_1"/>
    <property type="match status" value="1"/>
</dbReference>
<dbReference type="Proteomes" id="UP000231280">
    <property type="component" value="Unassembled WGS sequence"/>
</dbReference>
<dbReference type="AlphaFoldDB" id="A0A2M7IG42"/>
<dbReference type="SUPFAM" id="SSF51556">
    <property type="entry name" value="Metallo-dependent hydrolases"/>
    <property type="match status" value="1"/>
</dbReference>
<feature type="domain" description="Amidohydrolase-related" evidence="1">
    <location>
        <begin position="189"/>
        <end position="393"/>
    </location>
</feature>
<dbReference type="InterPro" id="IPR032466">
    <property type="entry name" value="Metal_Hydrolase"/>
</dbReference>
<dbReference type="Gene3D" id="3.20.20.140">
    <property type="entry name" value="Metal-dependent hydrolases"/>
    <property type="match status" value="1"/>
</dbReference>
<comment type="caution">
    <text evidence="2">The sequence shown here is derived from an EMBL/GenBank/DDBJ whole genome shotgun (WGS) entry which is preliminary data.</text>
</comment>
<organism evidence="2 3">
    <name type="scientific">Candidatus Portnoybacteria bacterium CG_4_8_14_3_um_filter_44_10</name>
    <dbReference type="NCBI Taxonomy" id="1974802"/>
    <lineage>
        <taxon>Bacteria</taxon>
        <taxon>Candidatus Portnoyibacteriota</taxon>
    </lineage>
</organism>
<evidence type="ECO:0000313" key="2">
    <source>
        <dbReference type="EMBL" id="PIW75482.1"/>
    </source>
</evidence>
<dbReference type="InterPro" id="IPR011059">
    <property type="entry name" value="Metal-dep_hydrolase_composite"/>
</dbReference>
<dbReference type="PANTHER" id="PTHR43135:SF3">
    <property type="entry name" value="ALPHA-D-RIBOSE 1-METHYLPHOSPHONATE 5-TRIPHOSPHATE DIPHOSPHATASE"/>
    <property type="match status" value="1"/>
</dbReference>
<evidence type="ECO:0000313" key="3">
    <source>
        <dbReference type="Proteomes" id="UP000231280"/>
    </source>
</evidence>
<protein>
    <submittedName>
        <fullName evidence="2">Amidohydrolase</fullName>
    </submittedName>
</protein>
<dbReference type="EMBL" id="PFGX01000047">
    <property type="protein sequence ID" value="PIW75482.1"/>
    <property type="molecule type" value="Genomic_DNA"/>
</dbReference>
<dbReference type="SUPFAM" id="SSF51338">
    <property type="entry name" value="Composite domain of metallo-dependent hydrolases"/>
    <property type="match status" value="1"/>
</dbReference>
<dbReference type="PANTHER" id="PTHR43135">
    <property type="entry name" value="ALPHA-D-RIBOSE 1-METHYLPHOSPHONATE 5-TRIPHOSPHATE DIPHOSPHATASE"/>
    <property type="match status" value="1"/>
</dbReference>
<name>A0A2M7IG42_9BACT</name>
<gene>
    <name evidence="2" type="ORF">CO002_01825</name>
</gene>